<sequence length="136" mass="15343">MASDICQSFFKQLESNSGVGFNTKNIHWFLIPAVPFAFAWSFLEKRKYFKTNVLGGRPALYRIINLLDGGVRDRWGTSFILGAMTTLVYSLTVRTLVSTDFPLWATGTACHMPIISSHYLSQVHSSNCIRTHIHSI</sequence>
<gene>
    <name evidence="2" type="ORF">CHS0354_011058</name>
</gene>
<keyword evidence="3" id="KW-1185">Reference proteome</keyword>
<dbReference type="Proteomes" id="UP001195483">
    <property type="component" value="Unassembled WGS sequence"/>
</dbReference>
<evidence type="ECO:0000313" key="2">
    <source>
        <dbReference type="EMBL" id="KAK3612340.1"/>
    </source>
</evidence>
<proteinExistence type="predicted"/>
<comment type="caution">
    <text evidence="2">The sequence shown here is derived from an EMBL/GenBank/DDBJ whole genome shotgun (WGS) entry which is preliminary data.</text>
</comment>
<keyword evidence="1" id="KW-0812">Transmembrane</keyword>
<accession>A0AAE0TMH3</accession>
<organism evidence="2 3">
    <name type="scientific">Potamilus streckersoni</name>
    <dbReference type="NCBI Taxonomy" id="2493646"/>
    <lineage>
        <taxon>Eukaryota</taxon>
        <taxon>Metazoa</taxon>
        <taxon>Spiralia</taxon>
        <taxon>Lophotrochozoa</taxon>
        <taxon>Mollusca</taxon>
        <taxon>Bivalvia</taxon>
        <taxon>Autobranchia</taxon>
        <taxon>Heteroconchia</taxon>
        <taxon>Palaeoheterodonta</taxon>
        <taxon>Unionida</taxon>
        <taxon>Unionoidea</taxon>
        <taxon>Unionidae</taxon>
        <taxon>Ambleminae</taxon>
        <taxon>Lampsilini</taxon>
        <taxon>Potamilus</taxon>
    </lineage>
</organism>
<reference evidence="2" key="2">
    <citation type="journal article" date="2021" name="Genome Biol. Evol.">
        <title>Developing a high-quality reference genome for a parasitic bivalve with doubly uniparental inheritance (Bivalvia: Unionida).</title>
        <authorList>
            <person name="Smith C.H."/>
        </authorList>
    </citation>
    <scope>NUCLEOTIDE SEQUENCE</scope>
    <source>
        <strain evidence="2">CHS0354</strain>
        <tissue evidence="2">Mantle</tissue>
    </source>
</reference>
<name>A0AAE0TMH3_9BIVA</name>
<keyword evidence="1" id="KW-1133">Transmembrane helix</keyword>
<protein>
    <submittedName>
        <fullName evidence="2">Uncharacterized protein</fullName>
    </submittedName>
</protein>
<evidence type="ECO:0000313" key="3">
    <source>
        <dbReference type="Proteomes" id="UP001195483"/>
    </source>
</evidence>
<reference evidence="2" key="3">
    <citation type="submission" date="2023-05" db="EMBL/GenBank/DDBJ databases">
        <authorList>
            <person name="Smith C.H."/>
        </authorList>
    </citation>
    <scope>NUCLEOTIDE SEQUENCE</scope>
    <source>
        <strain evidence="2">CHS0354</strain>
        <tissue evidence="2">Mantle</tissue>
    </source>
</reference>
<keyword evidence="1" id="KW-0472">Membrane</keyword>
<dbReference type="AlphaFoldDB" id="A0AAE0TMH3"/>
<feature type="transmembrane region" description="Helical" evidence="1">
    <location>
        <begin position="26"/>
        <end position="43"/>
    </location>
</feature>
<reference evidence="2" key="1">
    <citation type="journal article" date="2021" name="Genome Biol. Evol.">
        <title>A High-Quality Reference Genome for a Parasitic Bivalve with Doubly Uniparental Inheritance (Bivalvia: Unionida).</title>
        <authorList>
            <person name="Smith C.H."/>
        </authorList>
    </citation>
    <scope>NUCLEOTIDE SEQUENCE</scope>
    <source>
        <strain evidence="2">CHS0354</strain>
    </source>
</reference>
<evidence type="ECO:0000256" key="1">
    <source>
        <dbReference type="SAM" id="Phobius"/>
    </source>
</evidence>
<dbReference type="EMBL" id="JAEAOA010000686">
    <property type="protein sequence ID" value="KAK3612340.1"/>
    <property type="molecule type" value="Genomic_DNA"/>
</dbReference>